<keyword evidence="3" id="KW-1185">Reference proteome</keyword>
<feature type="region of interest" description="Disordered" evidence="1">
    <location>
        <begin position="41"/>
        <end position="60"/>
    </location>
</feature>
<dbReference type="SUPFAM" id="SSF52743">
    <property type="entry name" value="Subtilisin-like"/>
    <property type="match status" value="1"/>
</dbReference>
<accession>A0AAN8N456</accession>
<dbReference type="GO" id="GO:0006508">
    <property type="term" value="P:proteolysis"/>
    <property type="evidence" value="ECO:0007669"/>
    <property type="project" value="InterPro"/>
</dbReference>
<sequence length="551" mass="61269">MEFRNIKLAEPREYFEAYQELKNVNGTNYQDQPTIIDLQKATPNPKYQPLHRRQRKSRSTAKVQAWKDVPENCILSQHDGYPLTDPCVYYTPRGQGVGVTVYIVDYAFAIHHKDFKHISWGSSKDHIFADDKDKLPSSFQFRNKRFLPNDVDEETLLLLRGTGVLSRLLGKKFGVARGVKPILVKTSDRFSSLQPENDHIFNAFTKVLLDIKKKSAKIDVSSRKAPKFIVLMATDYRFERLPGRPFQPYVKRLGQLIQEVSEMPNVAVVTSDDNQYSMAKAPAPGEYSQLRPINSYPALFGRERETFPNLVVVGGTHPGDGGLMSPYEDFIRVSAPSVNITVAVPDGGKSWGGKRYSRANSNPLAAAAITGVLATLISAKEYTISEAIERLYDLAYPRRRESAAKGDSRVFPKVVYNGFSLLIEEPQGVGGGAPAPATVTVTVTVYQGCQIMRREVTRESLGKGIGMATRTITLCEREAEGMPETTYVAASSVTIPITIPTTTPSHPELEYTDKYDAAFCEQCLSSNGEVPISGILWIPKDCPCRDGGRRL</sequence>
<dbReference type="InterPro" id="IPR036852">
    <property type="entry name" value="Peptidase_S8/S53_dom_sf"/>
</dbReference>
<evidence type="ECO:0000313" key="2">
    <source>
        <dbReference type="EMBL" id="KAK6347998.1"/>
    </source>
</evidence>
<evidence type="ECO:0008006" key="4">
    <source>
        <dbReference type="Google" id="ProtNLM"/>
    </source>
</evidence>
<comment type="caution">
    <text evidence="2">The sequence shown here is derived from an EMBL/GenBank/DDBJ whole genome shotgun (WGS) entry which is preliminary data.</text>
</comment>
<dbReference type="AlphaFoldDB" id="A0AAN8N456"/>
<gene>
    <name evidence="2" type="ORF">TWF718_005819</name>
</gene>
<feature type="compositionally biased region" description="Basic residues" evidence="1">
    <location>
        <begin position="49"/>
        <end position="59"/>
    </location>
</feature>
<dbReference type="EMBL" id="JAVHNR010000003">
    <property type="protein sequence ID" value="KAK6347998.1"/>
    <property type="molecule type" value="Genomic_DNA"/>
</dbReference>
<organism evidence="2 3">
    <name type="scientific">Orbilia javanica</name>
    <dbReference type="NCBI Taxonomy" id="47235"/>
    <lineage>
        <taxon>Eukaryota</taxon>
        <taxon>Fungi</taxon>
        <taxon>Dikarya</taxon>
        <taxon>Ascomycota</taxon>
        <taxon>Pezizomycotina</taxon>
        <taxon>Orbiliomycetes</taxon>
        <taxon>Orbiliales</taxon>
        <taxon>Orbiliaceae</taxon>
        <taxon>Orbilia</taxon>
    </lineage>
</organism>
<evidence type="ECO:0000256" key="1">
    <source>
        <dbReference type="SAM" id="MobiDB-lite"/>
    </source>
</evidence>
<protein>
    <recommendedName>
        <fullName evidence="4">Peptidase S8/S53 domain-containing protein</fullName>
    </recommendedName>
</protein>
<dbReference type="Proteomes" id="UP001313282">
    <property type="component" value="Unassembled WGS sequence"/>
</dbReference>
<reference evidence="2 3" key="1">
    <citation type="submission" date="2019-10" db="EMBL/GenBank/DDBJ databases">
        <authorList>
            <person name="Palmer J.M."/>
        </authorList>
    </citation>
    <scope>NUCLEOTIDE SEQUENCE [LARGE SCALE GENOMIC DNA]</scope>
    <source>
        <strain evidence="2 3">TWF718</strain>
    </source>
</reference>
<evidence type="ECO:0000313" key="3">
    <source>
        <dbReference type="Proteomes" id="UP001313282"/>
    </source>
</evidence>
<proteinExistence type="predicted"/>
<dbReference type="GO" id="GO:0004252">
    <property type="term" value="F:serine-type endopeptidase activity"/>
    <property type="evidence" value="ECO:0007669"/>
    <property type="project" value="InterPro"/>
</dbReference>
<dbReference type="Gene3D" id="3.40.50.200">
    <property type="entry name" value="Peptidase S8/S53 domain"/>
    <property type="match status" value="1"/>
</dbReference>
<name>A0AAN8N456_9PEZI</name>